<evidence type="ECO:0000256" key="4">
    <source>
        <dbReference type="SAM" id="Phobius"/>
    </source>
</evidence>
<comment type="pathway">
    <text evidence="1">Lipid metabolism.</text>
</comment>
<evidence type="ECO:0000256" key="1">
    <source>
        <dbReference type="ARBA" id="ARBA00005189"/>
    </source>
</evidence>
<dbReference type="Pfam" id="PF01553">
    <property type="entry name" value="Acyltransferase"/>
    <property type="match status" value="1"/>
</dbReference>
<organism evidence="6 7">
    <name type="scientific">Splendidivirga corallicola</name>
    <dbReference type="NCBI Taxonomy" id="3051826"/>
    <lineage>
        <taxon>Bacteria</taxon>
        <taxon>Pseudomonadati</taxon>
        <taxon>Bacteroidota</taxon>
        <taxon>Cytophagia</taxon>
        <taxon>Cytophagales</taxon>
        <taxon>Splendidivirgaceae</taxon>
        <taxon>Splendidivirga</taxon>
    </lineage>
</organism>
<evidence type="ECO:0000313" key="6">
    <source>
        <dbReference type="EMBL" id="MDN5203435.1"/>
    </source>
</evidence>
<name>A0ABT8KRS0_9BACT</name>
<keyword evidence="3 6" id="KW-0012">Acyltransferase</keyword>
<keyword evidence="4" id="KW-1133">Transmembrane helix</keyword>
<dbReference type="SMART" id="SM00563">
    <property type="entry name" value="PlsC"/>
    <property type="match status" value="1"/>
</dbReference>
<feature type="transmembrane region" description="Helical" evidence="4">
    <location>
        <begin position="6"/>
        <end position="30"/>
    </location>
</feature>
<dbReference type="EMBL" id="JAUJEA010000007">
    <property type="protein sequence ID" value="MDN5203435.1"/>
    <property type="molecule type" value="Genomic_DNA"/>
</dbReference>
<accession>A0ABT8KRS0</accession>
<dbReference type="PANTHER" id="PTHR10434">
    <property type="entry name" value="1-ACYL-SN-GLYCEROL-3-PHOSPHATE ACYLTRANSFERASE"/>
    <property type="match status" value="1"/>
</dbReference>
<dbReference type="RefSeq" id="WP_346753457.1">
    <property type="nucleotide sequence ID" value="NZ_JAUJEA010000007.1"/>
</dbReference>
<gene>
    <name evidence="6" type="ORF">QQ008_18760</name>
</gene>
<keyword evidence="4" id="KW-0812">Transmembrane</keyword>
<evidence type="ECO:0000313" key="7">
    <source>
        <dbReference type="Proteomes" id="UP001172082"/>
    </source>
</evidence>
<feature type="transmembrane region" description="Helical" evidence="4">
    <location>
        <begin position="42"/>
        <end position="59"/>
    </location>
</feature>
<evidence type="ECO:0000256" key="3">
    <source>
        <dbReference type="ARBA" id="ARBA00023315"/>
    </source>
</evidence>
<dbReference type="SUPFAM" id="SSF69593">
    <property type="entry name" value="Glycerol-3-phosphate (1)-acyltransferase"/>
    <property type="match status" value="1"/>
</dbReference>
<dbReference type="GO" id="GO:0016746">
    <property type="term" value="F:acyltransferase activity"/>
    <property type="evidence" value="ECO:0007669"/>
    <property type="project" value="UniProtKB-KW"/>
</dbReference>
<keyword evidence="4" id="KW-0472">Membrane</keyword>
<comment type="caution">
    <text evidence="6">The sequence shown here is derived from an EMBL/GenBank/DDBJ whole genome shotgun (WGS) entry which is preliminary data.</text>
</comment>
<keyword evidence="2" id="KW-0808">Transferase</keyword>
<feature type="transmembrane region" description="Helical" evidence="4">
    <location>
        <begin position="79"/>
        <end position="98"/>
    </location>
</feature>
<protein>
    <submittedName>
        <fullName evidence="6">1-acyl-sn-glycerol-3-phosphate acyltransferase</fullName>
    </submittedName>
</protein>
<sequence length="259" mass="30486">MKLLRRVYSIYAGLIFIITFFLLFPLYFILIQKKKWHKYAYPLNKFWAKVFFTLCFIPVEVEMRANFDKDQQYIFCANHFSYLDIPIMGFTPIYFVFVGKSEMASIPMFGYMYRKLHITVNRQSRKSSYNSYVRSKMAIDEKKSLVIFPEGGIVSTDPPKMGRFKDGAFRTSIEKQIPIIPVTIPFNWIILPDDEKFLPRLRANKVIFHEPIETKGLSLDNLEDLKHRTFDVIEKELYVQNIQEEGSSFENLEGSMNSA</sequence>
<keyword evidence="7" id="KW-1185">Reference proteome</keyword>
<dbReference type="CDD" id="cd07989">
    <property type="entry name" value="LPLAT_AGPAT-like"/>
    <property type="match status" value="1"/>
</dbReference>
<dbReference type="InterPro" id="IPR002123">
    <property type="entry name" value="Plipid/glycerol_acylTrfase"/>
</dbReference>
<evidence type="ECO:0000256" key="2">
    <source>
        <dbReference type="ARBA" id="ARBA00022679"/>
    </source>
</evidence>
<feature type="domain" description="Phospholipid/glycerol acyltransferase" evidence="5">
    <location>
        <begin position="73"/>
        <end position="187"/>
    </location>
</feature>
<dbReference type="PANTHER" id="PTHR10434:SF11">
    <property type="entry name" value="1-ACYL-SN-GLYCEROL-3-PHOSPHATE ACYLTRANSFERASE"/>
    <property type="match status" value="1"/>
</dbReference>
<reference evidence="6" key="1">
    <citation type="submission" date="2023-06" db="EMBL/GenBank/DDBJ databases">
        <title>Genomic of Parafulvivirga corallium.</title>
        <authorList>
            <person name="Wang G."/>
        </authorList>
    </citation>
    <scope>NUCLEOTIDE SEQUENCE</scope>
    <source>
        <strain evidence="6">BMA10</strain>
    </source>
</reference>
<evidence type="ECO:0000259" key="5">
    <source>
        <dbReference type="SMART" id="SM00563"/>
    </source>
</evidence>
<dbReference type="Proteomes" id="UP001172082">
    <property type="component" value="Unassembled WGS sequence"/>
</dbReference>
<proteinExistence type="predicted"/>